<comment type="cofactor">
    <cofactor evidence="12">
        <name>Zn(2+)</name>
        <dbReference type="ChEBI" id="CHEBI:29105"/>
    </cofactor>
    <text evidence="12">Binds 1 zinc ion per monomer.</text>
</comment>
<dbReference type="SMART" id="SM00400">
    <property type="entry name" value="ZnF_CHCC"/>
    <property type="match status" value="1"/>
</dbReference>
<keyword evidence="4 12" id="KW-0548">Nucleotidyltransferase</keyword>
<comment type="catalytic activity">
    <reaction evidence="12">
        <text>ssDNA + n NTP = ssDNA/pppN(pN)n-1 hybrid + (n-1) diphosphate.</text>
        <dbReference type="EC" id="2.7.7.101"/>
    </reaction>
</comment>
<gene>
    <name evidence="12 14" type="primary">dnaG</name>
    <name evidence="14" type="ORF">ACFS6H_15065</name>
</gene>
<keyword evidence="11 12" id="KW-0804">Transcription</keyword>
<evidence type="ECO:0000313" key="14">
    <source>
        <dbReference type="EMBL" id="MFD2921044.1"/>
    </source>
</evidence>
<name>A0ABW6A6S4_9BACT</name>
<keyword evidence="6 12" id="KW-0479">Metal-binding</keyword>
<dbReference type="SUPFAM" id="SSF56731">
    <property type="entry name" value="DNA primase core"/>
    <property type="match status" value="1"/>
</dbReference>
<keyword evidence="8 12" id="KW-0862">Zinc</keyword>
<dbReference type="InterPro" id="IPR006171">
    <property type="entry name" value="TOPRIM_dom"/>
</dbReference>
<evidence type="ECO:0000313" key="15">
    <source>
        <dbReference type="Proteomes" id="UP001597511"/>
    </source>
</evidence>
<evidence type="ECO:0000256" key="10">
    <source>
        <dbReference type="ARBA" id="ARBA00023125"/>
    </source>
</evidence>
<dbReference type="NCBIfam" id="TIGR01391">
    <property type="entry name" value="dnaG"/>
    <property type="match status" value="1"/>
</dbReference>
<evidence type="ECO:0000256" key="9">
    <source>
        <dbReference type="ARBA" id="ARBA00022842"/>
    </source>
</evidence>
<evidence type="ECO:0000256" key="6">
    <source>
        <dbReference type="ARBA" id="ARBA00022723"/>
    </source>
</evidence>
<dbReference type="InterPro" id="IPR002694">
    <property type="entry name" value="Znf_CHC2"/>
</dbReference>
<protein>
    <recommendedName>
        <fullName evidence="12">DNA primase</fullName>
        <ecNumber evidence="12">2.7.7.101</ecNumber>
    </recommendedName>
</protein>
<evidence type="ECO:0000256" key="11">
    <source>
        <dbReference type="ARBA" id="ARBA00023163"/>
    </source>
</evidence>
<dbReference type="Pfam" id="PF13155">
    <property type="entry name" value="Toprim_2"/>
    <property type="match status" value="1"/>
</dbReference>
<organism evidence="14 15">
    <name type="scientific">Terrimonas rubra</name>
    <dbReference type="NCBI Taxonomy" id="1035890"/>
    <lineage>
        <taxon>Bacteria</taxon>
        <taxon>Pseudomonadati</taxon>
        <taxon>Bacteroidota</taxon>
        <taxon>Chitinophagia</taxon>
        <taxon>Chitinophagales</taxon>
        <taxon>Chitinophagaceae</taxon>
        <taxon>Terrimonas</taxon>
    </lineage>
</organism>
<comment type="function">
    <text evidence="12">RNA polymerase that catalyzes the synthesis of short RNA molecules used as primers for DNA polymerase during DNA replication.</text>
</comment>
<dbReference type="InterPro" id="IPR013264">
    <property type="entry name" value="DNAG_N"/>
</dbReference>
<reference evidence="15" key="1">
    <citation type="journal article" date="2019" name="Int. J. Syst. Evol. Microbiol.">
        <title>The Global Catalogue of Microorganisms (GCM) 10K type strain sequencing project: providing services to taxonomists for standard genome sequencing and annotation.</title>
        <authorList>
            <consortium name="The Broad Institute Genomics Platform"/>
            <consortium name="The Broad Institute Genome Sequencing Center for Infectious Disease"/>
            <person name="Wu L."/>
            <person name="Ma J."/>
        </authorList>
    </citation>
    <scope>NUCLEOTIDE SEQUENCE [LARGE SCALE GENOMIC DNA]</scope>
    <source>
        <strain evidence="15">KCTC 23299</strain>
    </source>
</reference>
<dbReference type="EC" id="2.7.7.101" evidence="12"/>
<comment type="subunit">
    <text evidence="12">Monomer. Interacts with DnaB.</text>
</comment>
<dbReference type="InterPro" id="IPR030846">
    <property type="entry name" value="DnaG_bac"/>
</dbReference>
<evidence type="ECO:0000256" key="12">
    <source>
        <dbReference type="HAMAP-Rule" id="MF_00974"/>
    </source>
</evidence>
<dbReference type="EMBL" id="JBHUOZ010000003">
    <property type="protein sequence ID" value="MFD2921044.1"/>
    <property type="molecule type" value="Genomic_DNA"/>
</dbReference>
<evidence type="ECO:0000259" key="13">
    <source>
        <dbReference type="PROSITE" id="PS50880"/>
    </source>
</evidence>
<comment type="similarity">
    <text evidence="12">Belongs to the DnaG primase family.</text>
</comment>
<dbReference type="PANTHER" id="PTHR30313:SF2">
    <property type="entry name" value="DNA PRIMASE"/>
    <property type="match status" value="1"/>
</dbReference>
<keyword evidence="15" id="KW-1185">Reference proteome</keyword>
<dbReference type="InterPro" id="IPR050219">
    <property type="entry name" value="DnaG_primase"/>
</dbReference>
<comment type="caution">
    <text evidence="14">The sequence shown here is derived from an EMBL/GenBank/DDBJ whole genome shotgun (WGS) entry which is preliminary data.</text>
</comment>
<dbReference type="Pfam" id="PF08275">
    <property type="entry name" value="DNAG_N"/>
    <property type="match status" value="1"/>
</dbReference>
<proteinExistence type="inferred from homology"/>
<dbReference type="Proteomes" id="UP001597511">
    <property type="component" value="Unassembled WGS sequence"/>
</dbReference>
<dbReference type="PROSITE" id="PS50880">
    <property type="entry name" value="TOPRIM"/>
    <property type="match status" value="1"/>
</dbReference>
<dbReference type="InterPro" id="IPR036977">
    <property type="entry name" value="DNA_primase_Znf_CHC2"/>
</dbReference>
<evidence type="ECO:0000256" key="8">
    <source>
        <dbReference type="ARBA" id="ARBA00022833"/>
    </source>
</evidence>
<dbReference type="Gene3D" id="3.90.580.10">
    <property type="entry name" value="Zinc finger, CHC2-type domain"/>
    <property type="match status" value="1"/>
</dbReference>
<evidence type="ECO:0000256" key="7">
    <source>
        <dbReference type="ARBA" id="ARBA00022771"/>
    </source>
</evidence>
<dbReference type="SMART" id="SM00493">
    <property type="entry name" value="TOPRIM"/>
    <property type="match status" value="1"/>
</dbReference>
<feature type="domain" description="Toprim" evidence="13">
    <location>
        <begin position="277"/>
        <end position="358"/>
    </location>
</feature>
<dbReference type="SUPFAM" id="SSF57783">
    <property type="entry name" value="Zinc beta-ribbon"/>
    <property type="match status" value="1"/>
</dbReference>
<keyword evidence="3 12" id="KW-0808">Transferase</keyword>
<accession>A0ABW6A6S4</accession>
<comment type="domain">
    <text evidence="12">Contains an N-terminal zinc-binding domain, a central core domain that contains the primase activity, and a C-terminal DnaB-binding domain.</text>
</comment>
<sequence length="695" mass="79382">MFSLLFIPSLGIFAIRPNMITQNTIQQILDRLDIIDVVGDFVKLKKRGTNYIGNCPFHNEKTPSFTVSPTKEIYKCFGCGKSGNTISFVMEHEKYSYIDALKWLAKKYNIEVEETYVSDEQRQQYQTADSLYIINQFAQQFFASSLWDTEEGQDIALSYFKERGFREEIIKKFQLGYSPEKADAFAKEAIAKQYNADLLLKSGLVVNRNQQLLDNYRGRVIFPIHNTSGKITGFGARILKTNDRAPKYINTPENEIYIKSKILYGSYFARTAIDKADECLLVEGYTDVVSLHQAGIENVVASGGTSLTIDQLRLIRKYTNNLTIIYDGDGAGVKAAMRGLDMALEEGLNVKLVLIPDNEDPDSYVNKIGAAAFQDFVKAEKKDVILFQLEVALKDAGNDAAKKSGLVNRMAETISKINKAEDFTKQQDYIRQVSEILKIDEAGLTALVNQFIRDKLAAMEKRQAGVTEEERSENARKGEETEFHDATYNLLFKDDLQEREIARILLEHGLKSFDENRLVAEYIFDEMVEDSLMDNMEVLNMIKLFKEAYARDTSLPDKNFFIYNENTGVSTLAVSLLNFPYEESEHWRKTAAESTGYQQSLFTQSYEDFMRVMSKGNEESLQRFSKIDEDRTSEAVISAIKYLRLRKLKRMLSENQADMEKPHTEEELLILTSTHSYLKNEEVALTKEVGTVIYR</sequence>
<dbReference type="InterPro" id="IPR037068">
    <property type="entry name" value="DNA_primase_core_N_sf"/>
</dbReference>
<keyword evidence="2 12" id="KW-0639">Primosome</keyword>
<keyword evidence="10 12" id="KW-0238">DNA-binding</keyword>
<dbReference type="PANTHER" id="PTHR30313">
    <property type="entry name" value="DNA PRIMASE"/>
    <property type="match status" value="1"/>
</dbReference>
<dbReference type="InterPro" id="IPR034151">
    <property type="entry name" value="TOPRIM_DnaG_bac"/>
</dbReference>
<feature type="zinc finger region" description="CHC2-type" evidence="12">
    <location>
        <begin position="55"/>
        <end position="79"/>
    </location>
</feature>
<dbReference type="HAMAP" id="MF_00974">
    <property type="entry name" value="DNA_primase_DnaG"/>
    <property type="match status" value="1"/>
</dbReference>
<evidence type="ECO:0000256" key="2">
    <source>
        <dbReference type="ARBA" id="ARBA00022515"/>
    </source>
</evidence>
<keyword evidence="1 12" id="KW-0240">DNA-directed RNA polymerase</keyword>
<evidence type="ECO:0000256" key="1">
    <source>
        <dbReference type="ARBA" id="ARBA00022478"/>
    </source>
</evidence>
<keyword evidence="9" id="KW-0460">Magnesium</keyword>
<dbReference type="Gene3D" id="3.40.1360.10">
    <property type="match status" value="1"/>
</dbReference>
<dbReference type="RefSeq" id="WP_386100583.1">
    <property type="nucleotide sequence ID" value="NZ_JBHUOZ010000003.1"/>
</dbReference>
<evidence type="ECO:0000256" key="5">
    <source>
        <dbReference type="ARBA" id="ARBA00022705"/>
    </source>
</evidence>
<dbReference type="Pfam" id="PF01807">
    <property type="entry name" value="Zn_ribbon_DnaG"/>
    <property type="match status" value="1"/>
</dbReference>
<keyword evidence="5 12" id="KW-0235">DNA replication</keyword>
<evidence type="ECO:0000256" key="3">
    <source>
        <dbReference type="ARBA" id="ARBA00022679"/>
    </source>
</evidence>
<dbReference type="CDD" id="cd03364">
    <property type="entry name" value="TOPRIM_DnaG_primases"/>
    <property type="match status" value="1"/>
</dbReference>
<evidence type="ECO:0000256" key="4">
    <source>
        <dbReference type="ARBA" id="ARBA00022695"/>
    </source>
</evidence>
<dbReference type="InterPro" id="IPR006295">
    <property type="entry name" value="DNA_primase_DnaG"/>
</dbReference>
<keyword evidence="7 12" id="KW-0863">Zinc-finger</keyword>
<dbReference type="Gene3D" id="3.90.980.10">
    <property type="entry name" value="DNA primase, catalytic core, N-terminal domain"/>
    <property type="match status" value="1"/>
</dbReference>